<evidence type="ECO:0000256" key="4">
    <source>
        <dbReference type="ARBA" id="ARBA00022989"/>
    </source>
</evidence>
<feature type="transmembrane region" description="Helical" evidence="10">
    <location>
        <begin position="336"/>
        <end position="355"/>
    </location>
</feature>
<dbReference type="InterPro" id="IPR000611">
    <property type="entry name" value="NPY_rcpt"/>
</dbReference>
<feature type="transmembrane region" description="Helical" evidence="10">
    <location>
        <begin position="53"/>
        <end position="78"/>
    </location>
</feature>
<evidence type="ECO:0000313" key="12">
    <source>
        <dbReference type="EMBL" id="KAK2164672.1"/>
    </source>
</evidence>
<gene>
    <name evidence="12" type="ORF">NP493_1404g00026</name>
</gene>
<comment type="subcellular location">
    <subcellularLocation>
        <location evidence="1">Membrane</location>
        <topology evidence="1">Multi-pass membrane protein</topology>
    </subcellularLocation>
</comment>
<protein>
    <recommendedName>
        <fullName evidence="11">G-protein coupled receptors family 1 profile domain-containing protein</fullName>
    </recommendedName>
</protein>
<evidence type="ECO:0000256" key="2">
    <source>
        <dbReference type="ARBA" id="ARBA00010663"/>
    </source>
</evidence>
<dbReference type="SMART" id="SM01381">
    <property type="entry name" value="7TM_GPCR_Srsx"/>
    <property type="match status" value="1"/>
</dbReference>
<organism evidence="12 13">
    <name type="scientific">Ridgeia piscesae</name>
    <name type="common">Tubeworm</name>
    <dbReference type="NCBI Taxonomy" id="27915"/>
    <lineage>
        <taxon>Eukaryota</taxon>
        <taxon>Metazoa</taxon>
        <taxon>Spiralia</taxon>
        <taxon>Lophotrochozoa</taxon>
        <taxon>Annelida</taxon>
        <taxon>Polychaeta</taxon>
        <taxon>Sedentaria</taxon>
        <taxon>Canalipalpata</taxon>
        <taxon>Sabellida</taxon>
        <taxon>Siboglinidae</taxon>
        <taxon>Ridgeia</taxon>
    </lineage>
</organism>
<dbReference type="AlphaFoldDB" id="A0AAD9K4P6"/>
<feature type="transmembrane region" description="Helical" evidence="10">
    <location>
        <begin position="90"/>
        <end position="110"/>
    </location>
</feature>
<proteinExistence type="inferred from homology"/>
<evidence type="ECO:0000313" key="13">
    <source>
        <dbReference type="Proteomes" id="UP001209878"/>
    </source>
</evidence>
<feature type="domain" description="G-protein coupled receptors family 1 profile" evidence="11">
    <location>
        <begin position="69"/>
        <end position="352"/>
    </location>
</feature>
<dbReference type="PRINTS" id="PR01012">
    <property type="entry name" value="NRPEPTIDEYR"/>
</dbReference>
<feature type="transmembrane region" description="Helical" evidence="10">
    <location>
        <begin position="219"/>
        <end position="243"/>
    </location>
</feature>
<dbReference type="EMBL" id="JAODUO010001402">
    <property type="protein sequence ID" value="KAK2164672.1"/>
    <property type="molecule type" value="Genomic_DNA"/>
</dbReference>
<feature type="transmembrane region" description="Helical" evidence="10">
    <location>
        <begin position="130"/>
        <end position="148"/>
    </location>
</feature>
<keyword evidence="4 10" id="KW-1133">Transmembrane helix</keyword>
<dbReference type="PANTHER" id="PTHR45695:SF36">
    <property type="entry name" value="G-PROTEIN COUPLED RECEPTORS FAMILY 1 PROFILE DOMAIN-CONTAINING PROTEIN"/>
    <property type="match status" value="1"/>
</dbReference>
<dbReference type="PROSITE" id="PS50262">
    <property type="entry name" value="G_PROTEIN_RECEP_F1_2"/>
    <property type="match status" value="1"/>
</dbReference>
<evidence type="ECO:0000256" key="10">
    <source>
        <dbReference type="SAM" id="Phobius"/>
    </source>
</evidence>
<dbReference type="CDD" id="cd14993">
    <property type="entry name" value="7tmA_CCKR-like"/>
    <property type="match status" value="1"/>
</dbReference>
<dbReference type="Gene3D" id="1.20.1070.10">
    <property type="entry name" value="Rhodopsin 7-helix transmembrane proteins"/>
    <property type="match status" value="1"/>
</dbReference>
<dbReference type="InterPro" id="IPR017452">
    <property type="entry name" value="GPCR_Rhodpsn_7TM"/>
</dbReference>
<keyword evidence="3 9" id="KW-0812">Transmembrane</keyword>
<evidence type="ECO:0000256" key="3">
    <source>
        <dbReference type="ARBA" id="ARBA00022692"/>
    </source>
</evidence>
<feature type="transmembrane region" description="Helical" evidence="10">
    <location>
        <begin position="279"/>
        <end position="298"/>
    </location>
</feature>
<dbReference type="Pfam" id="PF00001">
    <property type="entry name" value="7tm_1"/>
    <property type="match status" value="1"/>
</dbReference>
<dbReference type="GO" id="GO:0005886">
    <property type="term" value="C:plasma membrane"/>
    <property type="evidence" value="ECO:0007669"/>
    <property type="project" value="TreeGrafter"/>
</dbReference>
<evidence type="ECO:0000256" key="5">
    <source>
        <dbReference type="ARBA" id="ARBA00023040"/>
    </source>
</evidence>
<keyword evidence="5 9" id="KW-0297">G-protein coupled receptor</keyword>
<dbReference type="SUPFAM" id="SSF81321">
    <property type="entry name" value="Family A G protein-coupled receptor-like"/>
    <property type="match status" value="1"/>
</dbReference>
<sequence length="409" mass="45904">MQTSDMGNDTAMDLHDNNSVDVTRANDDGSWITDEVLRSIRENFMMYREPPTAVLIALYVITFLLGSVGNVLVIYIFARCRHMRTVTNSFLVNLAVCDLMVVFVCMPFSVAVEIYQNWIYGDVMCRLVNFSQGLSVSASILTLTVISAERFYAIRRPLQALAVARQRRLRRLIVGIWLVAALAVLPGALMRREHVVLQVSSLTVSKCVEIWPTPALKHAYNFTLVGVLYAAPVVFVGVGYLLLAASLWTTDTRLQADCQTARPGSVNSSKAARRKVAKMLFVMALLFAGTCGSLPMPAGYRALSWLPIHCVGVVIDFLRPQQLATHGDLLFLLHSYALWLGHANSAINPVCYYVMNSRFRSAARRQLHPMCCCVRPPVLRRERRRERCLRVEGRIHNETSVDPPPETRM</sequence>
<comment type="caution">
    <text evidence="12">The sequence shown here is derived from an EMBL/GenBank/DDBJ whole genome shotgun (WGS) entry which is preliminary data.</text>
</comment>
<dbReference type="PROSITE" id="PS00237">
    <property type="entry name" value="G_PROTEIN_RECEP_F1_1"/>
    <property type="match status" value="1"/>
</dbReference>
<comment type="similarity">
    <text evidence="2 9">Belongs to the G-protein coupled receptor 1 family.</text>
</comment>
<evidence type="ECO:0000256" key="7">
    <source>
        <dbReference type="ARBA" id="ARBA00023170"/>
    </source>
</evidence>
<evidence type="ECO:0000256" key="8">
    <source>
        <dbReference type="ARBA" id="ARBA00023224"/>
    </source>
</evidence>
<keyword evidence="6 10" id="KW-0472">Membrane</keyword>
<accession>A0AAD9K4P6</accession>
<dbReference type="PRINTS" id="PR00237">
    <property type="entry name" value="GPCRRHODOPSN"/>
</dbReference>
<feature type="transmembrane region" description="Helical" evidence="10">
    <location>
        <begin position="169"/>
        <end position="189"/>
    </location>
</feature>
<dbReference type="PANTHER" id="PTHR45695">
    <property type="entry name" value="LEUCOKININ RECEPTOR-RELATED"/>
    <property type="match status" value="1"/>
</dbReference>
<name>A0AAD9K4P6_RIDPI</name>
<evidence type="ECO:0000256" key="9">
    <source>
        <dbReference type="RuleBase" id="RU000688"/>
    </source>
</evidence>
<evidence type="ECO:0000256" key="1">
    <source>
        <dbReference type="ARBA" id="ARBA00004141"/>
    </source>
</evidence>
<evidence type="ECO:0000259" key="11">
    <source>
        <dbReference type="PROSITE" id="PS50262"/>
    </source>
</evidence>
<dbReference type="InterPro" id="IPR000276">
    <property type="entry name" value="GPCR_Rhodpsn"/>
</dbReference>
<reference evidence="12" key="1">
    <citation type="journal article" date="2023" name="Mol. Biol. Evol.">
        <title>Third-Generation Sequencing Reveals the Adaptive Role of the Epigenome in Three Deep-Sea Polychaetes.</title>
        <authorList>
            <person name="Perez M."/>
            <person name="Aroh O."/>
            <person name="Sun Y."/>
            <person name="Lan Y."/>
            <person name="Juniper S.K."/>
            <person name="Young C.R."/>
            <person name="Angers B."/>
            <person name="Qian P.Y."/>
        </authorList>
    </citation>
    <scope>NUCLEOTIDE SEQUENCE</scope>
    <source>
        <strain evidence="12">R07B-5</strain>
    </source>
</reference>
<keyword evidence="13" id="KW-1185">Reference proteome</keyword>
<dbReference type="GO" id="GO:0004983">
    <property type="term" value="F:neuropeptide Y receptor activity"/>
    <property type="evidence" value="ECO:0007669"/>
    <property type="project" value="InterPro"/>
</dbReference>
<keyword evidence="7 9" id="KW-0675">Receptor</keyword>
<evidence type="ECO:0000256" key="6">
    <source>
        <dbReference type="ARBA" id="ARBA00023136"/>
    </source>
</evidence>
<dbReference type="Proteomes" id="UP001209878">
    <property type="component" value="Unassembled WGS sequence"/>
</dbReference>
<keyword evidence="8 9" id="KW-0807">Transducer</keyword>